<dbReference type="EMBL" id="CAMPGE010003854">
    <property type="protein sequence ID" value="CAI2362701.1"/>
    <property type="molecule type" value="Genomic_DNA"/>
</dbReference>
<feature type="compositionally biased region" description="Basic and acidic residues" evidence="1">
    <location>
        <begin position="160"/>
        <end position="183"/>
    </location>
</feature>
<organism evidence="2 3">
    <name type="scientific">Euplotes crassus</name>
    <dbReference type="NCBI Taxonomy" id="5936"/>
    <lineage>
        <taxon>Eukaryota</taxon>
        <taxon>Sar</taxon>
        <taxon>Alveolata</taxon>
        <taxon>Ciliophora</taxon>
        <taxon>Intramacronucleata</taxon>
        <taxon>Spirotrichea</taxon>
        <taxon>Hypotrichia</taxon>
        <taxon>Euplotida</taxon>
        <taxon>Euplotidae</taxon>
        <taxon>Moneuplotes</taxon>
    </lineage>
</organism>
<feature type="region of interest" description="Disordered" evidence="1">
    <location>
        <begin position="295"/>
        <end position="337"/>
    </location>
</feature>
<dbReference type="Proteomes" id="UP001295684">
    <property type="component" value="Unassembled WGS sequence"/>
</dbReference>
<reference evidence="2" key="1">
    <citation type="submission" date="2023-07" db="EMBL/GenBank/DDBJ databases">
        <authorList>
            <consortium name="AG Swart"/>
            <person name="Singh M."/>
            <person name="Singh A."/>
            <person name="Seah K."/>
            <person name="Emmerich C."/>
        </authorList>
    </citation>
    <scope>NUCLEOTIDE SEQUENCE</scope>
    <source>
        <strain evidence="2">DP1</strain>
    </source>
</reference>
<comment type="caution">
    <text evidence="2">The sequence shown here is derived from an EMBL/GenBank/DDBJ whole genome shotgun (WGS) entry which is preliminary data.</text>
</comment>
<evidence type="ECO:0000313" key="3">
    <source>
        <dbReference type="Proteomes" id="UP001295684"/>
    </source>
</evidence>
<dbReference type="AlphaFoldDB" id="A0AAD1X9J2"/>
<feature type="compositionally biased region" description="Polar residues" evidence="1">
    <location>
        <begin position="203"/>
        <end position="221"/>
    </location>
</feature>
<sequence>MKAKRRNGEKTLDSSNDSISDDLKMIKEACQRRKKSKSKLFKIVRRDSFDSRFTEEEKQKLKDRMDEKFGEKDLDTVIEQTEPTPFWSYLKRDSNTAKNLCAKAEGYQIDIDMRSDSQATEGLKQTQQAKPRKQRKKWNRENKENLIQANNNNIASQKYQDSEKITEHETFTFENKSEEEKRVQTKGPFRRYMKPTESRIAKSKTSTDNQSSLSEETNNYHNRLRKNTKDAIEKEIKLKNDNPRARSLDDSQYLKNGVFVARKMPNFGNQQWRPHFGTKKITKVKPFTLLTEKRAKSARVDDLQRRGKHCMISKKSTKMPTIPVSPKLLTQERSKMR</sequence>
<feature type="compositionally biased region" description="Polar residues" evidence="1">
    <location>
        <begin position="145"/>
        <end position="159"/>
    </location>
</feature>
<protein>
    <submittedName>
        <fullName evidence="2">Uncharacterized protein</fullName>
    </submittedName>
</protein>
<evidence type="ECO:0000256" key="1">
    <source>
        <dbReference type="SAM" id="MobiDB-lite"/>
    </source>
</evidence>
<accession>A0AAD1X9J2</accession>
<feature type="compositionally biased region" description="Basic and acidic residues" evidence="1">
    <location>
        <begin position="295"/>
        <end position="305"/>
    </location>
</feature>
<feature type="compositionally biased region" description="Basic residues" evidence="1">
    <location>
        <begin position="306"/>
        <end position="317"/>
    </location>
</feature>
<proteinExistence type="predicted"/>
<name>A0AAD1X9J2_EUPCR</name>
<feature type="compositionally biased region" description="Polar residues" evidence="1">
    <location>
        <begin position="116"/>
        <end position="129"/>
    </location>
</feature>
<evidence type="ECO:0000313" key="2">
    <source>
        <dbReference type="EMBL" id="CAI2362701.1"/>
    </source>
</evidence>
<gene>
    <name evidence="2" type="ORF">ECRASSUSDP1_LOCUS4027</name>
</gene>
<feature type="region of interest" description="Disordered" evidence="1">
    <location>
        <begin position="111"/>
        <end position="228"/>
    </location>
</feature>
<keyword evidence="3" id="KW-1185">Reference proteome</keyword>